<dbReference type="EMBL" id="CP020991">
    <property type="protein sequence ID" value="AUO19567.1"/>
    <property type="molecule type" value="Genomic_DNA"/>
</dbReference>
<evidence type="ECO:0000313" key="1">
    <source>
        <dbReference type="EMBL" id="AUO19567.1"/>
    </source>
</evidence>
<proteinExistence type="predicted"/>
<protein>
    <submittedName>
        <fullName evidence="1">Uncharacterized protein</fullName>
    </submittedName>
</protein>
<gene>
    <name evidence="1" type="ORF">B9O19_01406</name>
</gene>
<dbReference type="KEGG" id="mpec:B9O19_01406"/>
<dbReference type="GeneID" id="98062806"/>
<organism evidence="1 2">
    <name type="scientific">Monoglobus pectinilyticus</name>
    <dbReference type="NCBI Taxonomy" id="1981510"/>
    <lineage>
        <taxon>Bacteria</taxon>
        <taxon>Bacillati</taxon>
        <taxon>Bacillota</taxon>
        <taxon>Clostridia</taxon>
        <taxon>Monoglobales</taxon>
        <taxon>Monoglobaceae</taxon>
        <taxon>Monoglobus</taxon>
    </lineage>
</organism>
<name>A0A2K9P2U3_9FIRM</name>
<keyword evidence="2" id="KW-1185">Reference proteome</keyword>
<dbReference type="Proteomes" id="UP000235589">
    <property type="component" value="Chromosome"/>
</dbReference>
<reference evidence="1 2" key="1">
    <citation type="submission" date="2017-04" db="EMBL/GenBank/DDBJ databases">
        <title>Monoglobus pectinilyticus 14 draft genome.</title>
        <authorList>
            <person name="Kim C."/>
            <person name="Rosendale D.I."/>
            <person name="Kelly W.J."/>
            <person name="Tannock G.W."/>
            <person name="Patchett M.L."/>
            <person name="Jordens J.Z."/>
        </authorList>
    </citation>
    <scope>NUCLEOTIDE SEQUENCE [LARGE SCALE GENOMIC DNA]</scope>
    <source>
        <strain evidence="1 2">14</strain>
    </source>
</reference>
<sequence length="287" mass="30768">MPNLTTPIPPKLTGAAGDDIKAIKKWGTALIDELSYIFNNLDAGNVSEAASVKAENIDTSNAKIQNAQIGNLTADKLRTGQLNTNLVTVESDFGNLSMSGSSIIISDNKEERFKVEYDPDTGLFSFVINNSEGNPTVYINSFGNAVFSGRVDSSEIFSSTIVGTDSVSYLQKNGGVFAEMDTKGIKILQDKNQKRLQKLGMSVGDDGTAYIVLGSGDGSGEVTINGVKYSNGSFVIQKNSTYSSFGTVGGSTVLSFMDDGDLWIRGDRVLINGRDVLKEIDEIKKQI</sequence>
<accession>A0A2K9P2U3</accession>
<dbReference type="AlphaFoldDB" id="A0A2K9P2U3"/>
<evidence type="ECO:0000313" key="2">
    <source>
        <dbReference type="Proteomes" id="UP000235589"/>
    </source>
</evidence>
<dbReference type="RefSeq" id="WP_102365765.1">
    <property type="nucleotide sequence ID" value="NZ_CP020991.1"/>
</dbReference>